<dbReference type="GO" id="GO:0016298">
    <property type="term" value="F:lipase activity"/>
    <property type="evidence" value="ECO:0007669"/>
    <property type="project" value="TreeGrafter"/>
</dbReference>
<keyword evidence="2" id="KW-0732">Signal</keyword>
<feature type="chain" id="PRO_5001711187" evidence="2">
    <location>
        <begin position="27"/>
        <end position="325"/>
    </location>
</feature>
<dbReference type="AlphaFoldDB" id="A0A076EE70"/>
<gene>
    <name evidence="3" type="ORF">EP51_04660</name>
</gene>
<dbReference type="Gene3D" id="3.40.50.1820">
    <property type="entry name" value="alpha/beta hydrolase"/>
    <property type="match status" value="1"/>
</dbReference>
<reference evidence="3 4" key="1">
    <citation type="submission" date="2014-07" db="EMBL/GenBank/DDBJ databases">
        <title>Genome Sequence of Rhodococcus opacus Strain R7, a Biodegrader of Mono- and Polycyclic Aromatic Hydrocarbons.</title>
        <authorList>
            <person name="Di Gennaro P."/>
            <person name="Zampolli J."/>
            <person name="Presti I."/>
            <person name="Cappelletti M."/>
            <person name="D'Ursi P."/>
            <person name="Orro A."/>
            <person name="Mezzelani A."/>
            <person name="Milanesi L."/>
        </authorList>
    </citation>
    <scope>NUCLEOTIDE SEQUENCE [LARGE SCALE GENOMIC DNA]</scope>
    <source>
        <strain evidence="3 4">R7</strain>
    </source>
</reference>
<dbReference type="GO" id="GO:0016042">
    <property type="term" value="P:lipid catabolic process"/>
    <property type="evidence" value="ECO:0007669"/>
    <property type="project" value="InterPro"/>
</dbReference>
<evidence type="ECO:0000256" key="2">
    <source>
        <dbReference type="SAM" id="SignalP"/>
    </source>
</evidence>
<dbReference type="Pfam" id="PF01674">
    <property type="entry name" value="Lipase_2"/>
    <property type="match status" value="1"/>
</dbReference>
<feature type="signal peptide" evidence="2">
    <location>
        <begin position="1"/>
        <end position="26"/>
    </location>
</feature>
<dbReference type="Proteomes" id="UP000028488">
    <property type="component" value="Chromosome"/>
</dbReference>
<dbReference type="PANTHER" id="PTHR32015">
    <property type="entry name" value="FASTING INDUCED LIPASE"/>
    <property type="match status" value="1"/>
</dbReference>
<dbReference type="InterPro" id="IPR029058">
    <property type="entry name" value="AB_hydrolase_fold"/>
</dbReference>
<evidence type="ECO:0000256" key="1">
    <source>
        <dbReference type="SAM" id="MobiDB-lite"/>
    </source>
</evidence>
<proteinExistence type="predicted"/>
<name>A0A076EE70_RHOOP</name>
<accession>A0A076EE70</accession>
<feature type="region of interest" description="Disordered" evidence="1">
    <location>
        <begin position="25"/>
        <end position="78"/>
    </location>
</feature>
<evidence type="ECO:0000313" key="3">
    <source>
        <dbReference type="EMBL" id="AII03941.1"/>
    </source>
</evidence>
<dbReference type="PANTHER" id="PTHR32015:SF1">
    <property type="entry name" value="LIPASE"/>
    <property type="match status" value="1"/>
</dbReference>
<protein>
    <submittedName>
        <fullName evidence="3">Lipase</fullName>
    </submittedName>
</protein>
<dbReference type="EMBL" id="CP008947">
    <property type="protein sequence ID" value="AII03941.1"/>
    <property type="molecule type" value="Genomic_DNA"/>
</dbReference>
<dbReference type="InterPro" id="IPR002918">
    <property type="entry name" value="Lipase_EstA/Esterase_EstB"/>
</dbReference>
<dbReference type="RefSeq" id="WP_128638659.1">
    <property type="nucleotide sequence ID" value="NZ_CP008947.1"/>
</dbReference>
<dbReference type="eggNOG" id="COG1075">
    <property type="taxonomic scope" value="Bacteria"/>
</dbReference>
<sequence>MRFRGAGAVVAGVVLLMSGAVSTAQADDASPPQPVVPATAGLPQSGRSSAAAYAHEHPGSAPAGSNDFSCTPSPDHPEPVVLAHGTDASAYADWAALSPILAADGYCVFALNYGGAPGADSYGTEDIVASAEEFGRFVDRVRAATGADKVDAVGYSQGANVTRYYVNKLGGAPFVDHWVGLASPSYGGVMYGLVPIVQALPGGPDFARTVTSVAVSQQMQGSPFMNSLNAGGDTVPGVSYTTIGSRYDEMIQPYTNMALHGAGAVNILIQDRCPQDGTGHFQAPYDPFALDLVRAALDPDATPLARCEFVPVGAGIPQVILDSNR</sequence>
<dbReference type="SUPFAM" id="SSF53474">
    <property type="entry name" value="alpha/beta-Hydrolases"/>
    <property type="match status" value="1"/>
</dbReference>
<organism evidence="3 4">
    <name type="scientific">Rhodococcus opacus</name>
    <name type="common">Nocardia opaca</name>
    <dbReference type="NCBI Taxonomy" id="37919"/>
    <lineage>
        <taxon>Bacteria</taxon>
        <taxon>Bacillati</taxon>
        <taxon>Actinomycetota</taxon>
        <taxon>Actinomycetes</taxon>
        <taxon>Mycobacteriales</taxon>
        <taxon>Nocardiaceae</taxon>
        <taxon>Rhodococcus</taxon>
    </lineage>
</organism>
<evidence type="ECO:0000313" key="4">
    <source>
        <dbReference type="Proteomes" id="UP000028488"/>
    </source>
</evidence>